<dbReference type="Pfam" id="PF18962">
    <property type="entry name" value="Por_Secre_tail"/>
    <property type="match status" value="1"/>
</dbReference>
<dbReference type="Proteomes" id="UP000322315">
    <property type="component" value="Unassembled WGS sequence"/>
</dbReference>
<reference evidence="4" key="3">
    <citation type="submission" date="2019-09" db="EMBL/GenBank/DDBJ databases">
        <authorList>
            <person name="Zhang D.-C."/>
        </authorList>
    </citation>
    <scope>NUCLEOTIDE SEQUENCE</scope>
    <source>
        <strain evidence="4">RU-4-M-4</strain>
    </source>
</reference>
<sequence length="1076" mass="114510">MKNILHIKRYLLVFVCSITFLCPQLSKSQNWDEIIKATAADGTAGDEFGYSVAISGNTAIVGAYGDDDAGSNSGAAYVFVLTGNTWAQEAKLTAADGAADDYFGWSVAISGNTAIVGADLDDDAGNTSGSAYVFVRTGNTWTQEAKLTAADGAAGDFFGRSVAISGNTAIVGAHKDDNSGSASGSAYVFVRSGNTWTQEAKLTATDGADYDLFGVSVAISGNTAIVGAYLNDDAGYDSGAAYVFVRSGTTWNQEDKLIAAEGSTYDHFGWSVAISGNTAIVGAYRDDDTGGNRGAAYVFARTGTTWNQEAKLTAADRAAGDYFGWSVAISGNTAIVGAVYADVKAPFSGAAYVFGRTGTTWNQEDKLTPTDGANQDYFGNSVTISGDYAIAGAPFNDDAGYDSGSAYFFKPETPLTITCPDAISVNTTVGQCGAIVNFEATATGTPVPTITYLPASGSMFPIGETTVTATATNDAESIECTFTVNVTLNNHIWTGNINTDWTNASNWQCNNAPGLATNSDILIPSGMPNYPVLVVGQDLLLEEDASLTVETDASLTFNPNVILNTKTVMTNDGTVTFKSDATGTAIIASQHNAAKFIGEYTIERYIPAKRAFRFLSTPVTTSAPIADNWQQATHITGSSSGANGFDATNSGNPSMYTFNNLYPSWDPIPNTDNTILTAGTPYRLFVRGDRTTDLFDNDATPSPTTLVSKGELTAENTGYYHTYLNELNGGFSFVGNPYQAQVNMNSVIAYELDLNVNSNFYWVWDPTINTRGGYVTVILATGNNSSQGASEANQYLQVGQGCFVQSRIYHPRGNYIVFRPSFKHTSTQETNVFKSSAKTASTGQLGLNLYESSAFTTENGTVADGVLILFDDNGNNDVDFSDATKFTNLDENLATNIDGNFLSVDSRATPSTSDEIQLEINTYRHTDYVLVAKATALQGDTPFLVDTYLNQTTELLQNGETPYAYSIDAGIPASFAGDRFKIIFQKTLAVANTELSKVLLYPNPTTTGNFFLNIPNGINDLELTIFNALGAKVFETNGLATGNRIPVNANFIKNSGVYFVNLTSKGLTTTKKLIIN</sequence>
<proteinExistence type="predicted"/>
<dbReference type="EMBL" id="VWRS01000001">
    <property type="protein sequence ID" value="KAA5827598.1"/>
    <property type="molecule type" value="Genomic_DNA"/>
</dbReference>
<reference evidence="5 6" key="2">
    <citation type="submission" date="2019-07" db="EMBL/GenBank/DDBJ databases">
        <title>Algibacter marinivivus sp. nov., isolated from the surface of a marine red alga.</title>
        <authorList>
            <person name="Zhong X."/>
            <person name="Xu W."/>
            <person name="Zhang Y."/>
            <person name="Zhang Q."/>
            <person name="Du Z."/>
        </authorList>
    </citation>
    <scope>NUCLEOTIDE SEQUENCE [LARGE SCALE GENOMIC DNA]</scope>
    <source>
        <strain evidence="5 6">RU-4-M-4</strain>
    </source>
</reference>
<keyword evidence="6" id="KW-1185">Reference proteome</keyword>
<accession>A0A5M7BGI2</accession>
<organism evidence="4 7">
    <name type="scientific">Algibacter amylolyticus</name>
    <dbReference type="NCBI Taxonomy" id="1608400"/>
    <lineage>
        <taxon>Bacteria</taxon>
        <taxon>Pseudomonadati</taxon>
        <taxon>Bacteroidota</taxon>
        <taxon>Flavobacteriia</taxon>
        <taxon>Flavobacteriales</taxon>
        <taxon>Flavobacteriaceae</taxon>
        <taxon>Algibacter</taxon>
    </lineage>
</organism>
<dbReference type="InterPro" id="IPR011043">
    <property type="entry name" value="Gal_Oxase/kelch_b-propeller"/>
</dbReference>
<evidence type="ECO:0000313" key="7">
    <source>
        <dbReference type="Proteomes" id="UP000322315"/>
    </source>
</evidence>
<dbReference type="InterPro" id="IPR026444">
    <property type="entry name" value="Secre_tail"/>
</dbReference>
<dbReference type="Pfam" id="PF14312">
    <property type="entry name" value="FG-GAP_2"/>
    <property type="match status" value="7"/>
</dbReference>
<dbReference type="PANTHER" id="PTHR36220">
    <property type="entry name" value="UNNAMED PRODUCT"/>
    <property type="match status" value="1"/>
</dbReference>
<protein>
    <submittedName>
        <fullName evidence="4">T9SS type A sorting domain-containing protein</fullName>
    </submittedName>
</protein>
<dbReference type="SUPFAM" id="SSF50965">
    <property type="entry name" value="Galactose oxidase, central domain"/>
    <property type="match status" value="1"/>
</dbReference>
<dbReference type="PANTHER" id="PTHR36220:SF1">
    <property type="entry name" value="GAMMA TUBULIN COMPLEX COMPONENT C-TERMINAL DOMAIN-CONTAINING PROTEIN"/>
    <property type="match status" value="1"/>
</dbReference>
<dbReference type="AlphaFoldDB" id="A0A5M7BGI2"/>
<dbReference type="EMBL" id="VMBF01000001">
    <property type="protein sequence ID" value="TSJ81843.1"/>
    <property type="molecule type" value="Genomic_DNA"/>
</dbReference>
<dbReference type="OrthoDB" id="1652165at2"/>
<dbReference type="InterPro" id="IPR028994">
    <property type="entry name" value="Integrin_alpha_N"/>
</dbReference>
<evidence type="ECO:0000259" key="3">
    <source>
        <dbReference type="PROSITE" id="PS50825"/>
    </source>
</evidence>
<dbReference type="InterPro" id="IPR013517">
    <property type="entry name" value="FG-GAP"/>
</dbReference>
<dbReference type="InterPro" id="IPR003410">
    <property type="entry name" value="HYR_dom"/>
</dbReference>
<name>A0A5M7BGI2_9FLAO</name>
<keyword evidence="1" id="KW-0732">Signal</keyword>
<feature type="domain" description="HYR" evidence="3">
    <location>
        <begin position="409"/>
        <end position="488"/>
    </location>
</feature>
<evidence type="ECO:0000256" key="2">
    <source>
        <dbReference type="ARBA" id="ARBA00022737"/>
    </source>
</evidence>
<comment type="caution">
    <text evidence="4">The sequence shown here is derived from an EMBL/GenBank/DDBJ whole genome shotgun (WGS) entry which is preliminary data.</text>
</comment>
<evidence type="ECO:0000313" key="5">
    <source>
        <dbReference type="EMBL" id="TSJ81843.1"/>
    </source>
</evidence>
<dbReference type="Pfam" id="PF02494">
    <property type="entry name" value="HYR"/>
    <property type="match status" value="1"/>
</dbReference>
<dbReference type="PROSITE" id="PS50825">
    <property type="entry name" value="HYR"/>
    <property type="match status" value="1"/>
</dbReference>
<keyword evidence="2" id="KW-0677">Repeat</keyword>
<reference evidence="4 7" key="1">
    <citation type="journal article" date="2015" name="Int. J. Syst. Evol. Microbiol.">
        <title>Algibacter amylolyticus sp. nov., isolated from intertidal sediment.</title>
        <authorList>
            <person name="Zhang D.C."/>
            <person name="Wu J."/>
            <person name="Neuner K."/>
            <person name="Yao J."/>
            <person name="Margesin R."/>
        </authorList>
    </citation>
    <scope>NUCLEOTIDE SEQUENCE [LARGE SCALE GENOMIC DNA]</scope>
    <source>
        <strain evidence="4 7">RU-4-M-4</strain>
    </source>
</reference>
<evidence type="ECO:0000313" key="6">
    <source>
        <dbReference type="Proteomes" id="UP000315145"/>
    </source>
</evidence>
<dbReference type="Gene3D" id="2.130.10.130">
    <property type="entry name" value="Integrin alpha, N-terminal"/>
    <property type="match status" value="4"/>
</dbReference>
<dbReference type="Proteomes" id="UP000315145">
    <property type="component" value="Unassembled WGS sequence"/>
</dbReference>
<gene>
    <name evidence="4" type="ORF">F2B50_01785</name>
    <name evidence="5" type="ORF">FPF71_01785</name>
</gene>
<evidence type="ECO:0000313" key="4">
    <source>
        <dbReference type="EMBL" id="KAA5827598.1"/>
    </source>
</evidence>
<evidence type="ECO:0000256" key="1">
    <source>
        <dbReference type="ARBA" id="ARBA00022729"/>
    </source>
</evidence>
<dbReference type="NCBIfam" id="TIGR04183">
    <property type="entry name" value="Por_Secre_tail"/>
    <property type="match status" value="1"/>
</dbReference>
<dbReference type="RefSeq" id="WP_144114944.1">
    <property type="nucleotide sequence ID" value="NZ_JACHGE010000001.1"/>
</dbReference>